<dbReference type="EMBL" id="MU864994">
    <property type="protein sequence ID" value="KAK4461256.1"/>
    <property type="molecule type" value="Genomic_DNA"/>
</dbReference>
<comment type="caution">
    <text evidence="3">The sequence shown here is derived from an EMBL/GenBank/DDBJ whole genome shotgun (WGS) entry which is preliminary data.</text>
</comment>
<evidence type="ECO:0000256" key="1">
    <source>
        <dbReference type="SAM" id="MobiDB-lite"/>
    </source>
</evidence>
<feature type="compositionally biased region" description="Polar residues" evidence="1">
    <location>
        <begin position="173"/>
        <end position="182"/>
    </location>
</feature>
<feature type="region of interest" description="Disordered" evidence="1">
    <location>
        <begin position="152"/>
        <end position="182"/>
    </location>
</feature>
<reference evidence="3" key="2">
    <citation type="submission" date="2023-06" db="EMBL/GenBank/DDBJ databases">
        <authorList>
            <consortium name="Lawrence Berkeley National Laboratory"/>
            <person name="Mondo S.J."/>
            <person name="Hensen N."/>
            <person name="Bonometti L."/>
            <person name="Westerberg I."/>
            <person name="Brannstrom I.O."/>
            <person name="Guillou S."/>
            <person name="Cros-Aarteil S."/>
            <person name="Calhoun S."/>
            <person name="Haridas S."/>
            <person name="Kuo A."/>
            <person name="Pangilinan J."/>
            <person name="Riley R."/>
            <person name="Labutti K."/>
            <person name="Andreopoulos B."/>
            <person name="Lipzen A."/>
            <person name="Chen C."/>
            <person name="Yanf M."/>
            <person name="Daum C."/>
            <person name="Ng V."/>
            <person name="Clum A."/>
            <person name="Steindorff A."/>
            <person name="Ohm R."/>
            <person name="Martin F."/>
            <person name="Silar P."/>
            <person name="Natvig D."/>
            <person name="Lalanne C."/>
            <person name="Gautier V."/>
            <person name="Ament-Velasquez S.L."/>
            <person name="Kruys A."/>
            <person name="Hutchinson M.I."/>
            <person name="Powell A.J."/>
            <person name="Barry K."/>
            <person name="Miller A.N."/>
            <person name="Grigoriev I.V."/>
            <person name="Debuchy R."/>
            <person name="Gladieux P."/>
            <person name="Thoren M.H."/>
            <person name="Johannesson H."/>
        </authorList>
    </citation>
    <scope>NUCLEOTIDE SEQUENCE</scope>
    <source>
        <strain evidence="3">PSN324</strain>
    </source>
</reference>
<reference evidence="3" key="1">
    <citation type="journal article" date="2023" name="Mol. Phylogenet. Evol.">
        <title>Genome-scale phylogeny and comparative genomics of the fungal order Sordariales.</title>
        <authorList>
            <person name="Hensen N."/>
            <person name="Bonometti L."/>
            <person name="Westerberg I."/>
            <person name="Brannstrom I.O."/>
            <person name="Guillou S."/>
            <person name="Cros-Aarteil S."/>
            <person name="Calhoun S."/>
            <person name="Haridas S."/>
            <person name="Kuo A."/>
            <person name="Mondo S."/>
            <person name="Pangilinan J."/>
            <person name="Riley R."/>
            <person name="LaButti K."/>
            <person name="Andreopoulos B."/>
            <person name="Lipzen A."/>
            <person name="Chen C."/>
            <person name="Yan M."/>
            <person name="Daum C."/>
            <person name="Ng V."/>
            <person name="Clum A."/>
            <person name="Steindorff A."/>
            <person name="Ohm R.A."/>
            <person name="Martin F."/>
            <person name="Silar P."/>
            <person name="Natvig D.O."/>
            <person name="Lalanne C."/>
            <person name="Gautier V."/>
            <person name="Ament-Velasquez S.L."/>
            <person name="Kruys A."/>
            <person name="Hutchinson M.I."/>
            <person name="Powell A.J."/>
            <person name="Barry K."/>
            <person name="Miller A.N."/>
            <person name="Grigoriev I.V."/>
            <person name="Debuchy R."/>
            <person name="Gladieux P."/>
            <person name="Hiltunen Thoren M."/>
            <person name="Johannesson H."/>
        </authorList>
    </citation>
    <scope>NUCLEOTIDE SEQUENCE</scope>
    <source>
        <strain evidence="3">PSN324</strain>
    </source>
</reference>
<feature type="compositionally biased region" description="Polar residues" evidence="1">
    <location>
        <begin position="152"/>
        <end position="166"/>
    </location>
</feature>
<keyword evidence="2" id="KW-0812">Transmembrane</keyword>
<evidence type="ECO:0000313" key="4">
    <source>
        <dbReference type="Proteomes" id="UP001321749"/>
    </source>
</evidence>
<dbReference type="AlphaFoldDB" id="A0AAV9HQK5"/>
<keyword evidence="2" id="KW-0472">Membrane</keyword>
<evidence type="ECO:0008006" key="5">
    <source>
        <dbReference type="Google" id="ProtNLM"/>
    </source>
</evidence>
<keyword evidence="4" id="KW-1185">Reference proteome</keyword>
<accession>A0AAV9HQK5</accession>
<feature type="transmembrane region" description="Helical" evidence="2">
    <location>
        <begin position="88"/>
        <end position="111"/>
    </location>
</feature>
<organism evidence="3 4">
    <name type="scientific">Cladorrhinum samala</name>
    <dbReference type="NCBI Taxonomy" id="585594"/>
    <lineage>
        <taxon>Eukaryota</taxon>
        <taxon>Fungi</taxon>
        <taxon>Dikarya</taxon>
        <taxon>Ascomycota</taxon>
        <taxon>Pezizomycotina</taxon>
        <taxon>Sordariomycetes</taxon>
        <taxon>Sordariomycetidae</taxon>
        <taxon>Sordariales</taxon>
        <taxon>Podosporaceae</taxon>
        <taxon>Cladorrhinum</taxon>
    </lineage>
</organism>
<protein>
    <recommendedName>
        <fullName evidence="5">PSI domain-containing protein</fullName>
    </recommendedName>
</protein>
<evidence type="ECO:0000313" key="3">
    <source>
        <dbReference type="EMBL" id="KAK4461256.1"/>
    </source>
</evidence>
<sequence length="182" mass="20697">MTKIRGKKGEEEEGDDDSLILLRCWRQQSCSSCLDTSSCNWCPFTQSCTPNTYAIPLLAPAYDENICPYWAERWEVRTRPLGCQVSTITALSVIIAVLSTLAVAFLIWLILVSTRRLKRRITSGSTSWEDGEQTWLAYARSWRTWNPREWGSTSRTMRNHPSTISEQDPLLQASATRNSNSS</sequence>
<name>A0AAV9HQK5_9PEZI</name>
<gene>
    <name evidence="3" type="ORF">QBC42DRAFT_94915</name>
</gene>
<keyword evidence="2" id="KW-1133">Transmembrane helix</keyword>
<proteinExistence type="predicted"/>
<evidence type="ECO:0000256" key="2">
    <source>
        <dbReference type="SAM" id="Phobius"/>
    </source>
</evidence>
<dbReference type="Proteomes" id="UP001321749">
    <property type="component" value="Unassembled WGS sequence"/>
</dbReference>